<evidence type="ECO:0000313" key="4">
    <source>
        <dbReference type="Proteomes" id="UP000077202"/>
    </source>
</evidence>
<evidence type="ECO:0000256" key="1">
    <source>
        <dbReference type="SAM" id="MobiDB-lite"/>
    </source>
</evidence>
<dbReference type="InterPro" id="IPR042771">
    <property type="entry name" value="GTF3C6-like"/>
</dbReference>
<accession>A0A176WBS5</accession>
<comment type="caution">
    <text evidence="3">The sequence shown here is derived from an EMBL/GenBank/DDBJ whole genome shotgun (WGS) entry which is preliminary data.</text>
</comment>
<sequence length="180" mass="20751">MANSAEEPVVDVHRESEVAPENDLEEHEEEDEYVILDLEEVFHGAALPANCAYTLSGLDTMNPVLTLGDDLKLRQRFNFCVSELFEVLSLYERCLADEYIPAVCGWQIGEYEETMGTVLVFTERDEEVPEDERIRGSNLKETGTRKRVSSLCQTQRKLKFRLMERKESKDLSVQEKRSRV</sequence>
<dbReference type="GO" id="GO:0006383">
    <property type="term" value="P:transcription by RNA polymerase III"/>
    <property type="evidence" value="ECO:0007669"/>
    <property type="project" value="InterPro"/>
</dbReference>
<dbReference type="AlphaFoldDB" id="A0A176WBS5"/>
<keyword evidence="4" id="KW-1185">Reference proteome</keyword>
<feature type="region of interest" description="Disordered" evidence="1">
    <location>
        <begin position="1"/>
        <end position="28"/>
    </location>
</feature>
<protein>
    <recommendedName>
        <fullName evidence="2">Transcription factor TFIIIC triple barrel domain-containing protein</fullName>
    </recommendedName>
</protein>
<feature type="domain" description="Transcription factor TFIIIC triple barrel" evidence="2">
    <location>
        <begin position="28"/>
        <end position="70"/>
    </location>
</feature>
<gene>
    <name evidence="3" type="ORF">AXG93_702s1190</name>
</gene>
<dbReference type="Proteomes" id="UP000077202">
    <property type="component" value="Unassembled WGS sequence"/>
</dbReference>
<evidence type="ECO:0000259" key="2">
    <source>
        <dbReference type="Pfam" id="PF10419"/>
    </source>
</evidence>
<dbReference type="Pfam" id="PF10419">
    <property type="entry name" value="TFIIIC_sub6"/>
    <property type="match status" value="1"/>
</dbReference>
<reference evidence="3" key="1">
    <citation type="submission" date="2016-03" db="EMBL/GenBank/DDBJ databases">
        <title>Mechanisms controlling the formation of the plant cell surface in tip-growing cells are functionally conserved among land plants.</title>
        <authorList>
            <person name="Honkanen S."/>
            <person name="Jones V.A."/>
            <person name="Morieri G."/>
            <person name="Champion C."/>
            <person name="Hetherington A.J."/>
            <person name="Kelly S."/>
            <person name="Saint-Marcoux D."/>
            <person name="Proust H."/>
            <person name="Prescott H."/>
            <person name="Dolan L."/>
        </authorList>
    </citation>
    <scope>NUCLEOTIDE SEQUENCE [LARGE SCALE GENOMIC DNA]</scope>
    <source>
        <tissue evidence="3">Whole gametophyte</tissue>
    </source>
</reference>
<name>A0A176WBS5_MARPO</name>
<dbReference type="InterPro" id="IPR019481">
    <property type="entry name" value="TFIIIC_triple_barrel"/>
</dbReference>
<dbReference type="PANTHER" id="PTHR21860:SF2">
    <property type="entry name" value="GENERAL TRANSCRIPTION FACTOR 3C POLYPEPTIDE 6"/>
    <property type="match status" value="1"/>
</dbReference>
<dbReference type="GO" id="GO:0000127">
    <property type="term" value="C:transcription factor TFIIIC complex"/>
    <property type="evidence" value="ECO:0007669"/>
    <property type="project" value="TreeGrafter"/>
</dbReference>
<dbReference type="Gene3D" id="2.60.40.4370">
    <property type="match status" value="1"/>
</dbReference>
<evidence type="ECO:0000313" key="3">
    <source>
        <dbReference type="EMBL" id="OAE29566.1"/>
    </source>
</evidence>
<dbReference type="EMBL" id="LVLJ01001444">
    <property type="protein sequence ID" value="OAE29566.1"/>
    <property type="molecule type" value="Genomic_DNA"/>
</dbReference>
<feature type="compositionally biased region" description="Acidic residues" evidence="1">
    <location>
        <begin position="18"/>
        <end position="28"/>
    </location>
</feature>
<proteinExistence type="predicted"/>
<dbReference type="PANTHER" id="PTHR21860">
    <property type="entry name" value="TRANSCRIPTION INITIATION FACTOR IIIC TFIIIC , POLYPEPTIDE 6-RELATED"/>
    <property type="match status" value="1"/>
</dbReference>
<organism evidence="3 4">
    <name type="scientific">Marchantia polymorpha subsp. ruderalis</name>
    <dbReference type="NCBI Taxonomy" id="1480154"/>
    <lineage>
        <taxon>Eukaryota</taxon>
        <taxon>Viridiplantae</taxon>
        <taxon>Streptophyta</taxon>
        <taxon>Embryophyta</taxon>
        <taxon>Marchantiophyta</taxon>
        <taxon>Marchantiopsida</taxon>
        <taxon>Marchantiidae</taxon>
        <taxon>Marchantiales</taxon>
        <taxon>Marchantiaceae</taxon>
        <taxon>Marchantia</taxon>
    </lineage>
</organism>